<dbReference type="PROSITE" id="PS51755">
    <property type="entry name" value="OMPR_PHOB"/>
    <property type="match status" value="1"/>
</dbReference>
<feature type="modified residue" description="4-aspartylphosphate" evidence="7">
    <location>
        <position position="55"/>
    </location>
</feature>
<dbReference type="SMART" id="SM00862">
    <property type="entry name" value="Trans_reg_C"/>
    <property type="match status" value="1"/>
</dbReference>
<dbReference type="AlphaFoldDB" id="A0A268EJU4"/>
<dbReference type="SMART" id="SM00448">
    <property type="entry name" value="REC"/>
    <property type="match status" value="1"/>
</dbReference>
<keyword evidence="5 8" id="KW-0238">DNA-binding</keyword>
<dbReference type="RefSeq" id="WP_095267182.1">
    <property type="nucleotide sequence ID" value="NZ_NPBY01000066.1"/>
</dbReference>
<dbReference type="Gene3D" id="1.10.10.10">
    <property type="entry name" value="Winged helix-like DNA-binding domain superfamily/Winged helix DNA-binding domain"/>
    <property type="match status" value="1"/>
</dbReference>
<keyword evidence="3" id="KW-0902">Two-component regulatory system</keyword>
<evidence type="ECO:0000256" key="2">
    <source>
        <dbReference type="ARBA" id="ARBA00022553"/>
    </source>
</evidence>
<dbReference type="InterPro" id="IPR011006">
    <property type="entry name" value="CheY-like_superfamily"/>
</dbReference>
<dbReference type="GO" id="GO:0000156">
    <property type="term" value="F:phosphorelay response regulator activity"/>
    <property type="evidence" value="ECO:0007669"/>
    <property type="project" value="TreeGrafter"/>
</dbReference>
<evidence type="ECO:0000256" key="8">
    <source>
        <dbReference type="PROSITE-ProRule" id="PRU01091"/>
    </source>
</evidence>
<comment type="subcellular location">
    <subcellularLocation>
        <location evidence="1">Cytoplasm</location>
    </subcellularLocation>
</comment>
<dbReference type="OrthoDB" id="9790442at2"/>
<evidence type="ECO:0000256" key="3">
    <source>
        <dbReference type="ARBA" id="ARBA00023012"/>
    </source>
</evidence>
<dbReference type="InterPro" id="IPR001867">
    <property type="entry name" value="OmpR/PhoB-type_DNA-bd"/>
</dbReference>
<dbReference type="EMBL" id="NPBY01000066">
    <property type="protein sequence ID" value="PAD73401.1"/>
    <property type="molecule type" value="Genomic_DNA"/>
</dbReference>
<dbReference type="SUPFAM" id="SSF52172">
    <property type="entry name" value="CheY-like"/>
    <property type="match status" value="1"/>
</dbReference>
<evidence type="ECO:0000313" key="11">
    <source>
        <dbReference type="EMBL" id="PAD73401.1"/>
    </source>
</evidence>
<dbReference type="PROSITE" id="PS50110">
    <property type="entry name" value="RESPONSE_REGULATORY"/>
    <property type="match status" value="1"/>
</dbReference>
<gene>
    <name evidence="11" type="ORF">CHH67_20165</name>
</gene>
<dbReference type="FunFam" id="1.10.10.10:FF:000018">
    <property type="entry name" value="DNA-binding response regulator ResD"/>
    <property type="match status" value="1"/>
</dbReference>
<accession>A0A268EJU4</accession>
<evidence type="ECO:0000259" key="9">
    <source>
        <dbReference type="PROSITE" id="PS50110"/>
    </source>
</evidence>
<evidence type="ECO:0000256" key="7">
    <source>
        <dbReference type="PROSITE-ProRule" id="PRU00169"/>
    </source>
</evidence>
<keyword evidence="4" id="KW-0805">Transcription regulation</keyword>
<dbReference type="SUPFAM" id="SSF46894">
    <property type="entry name" value="C-terminal effector domain of the bipartite response regulators"/>
    <property type="match status" value="1"/>
</dbReference>
<dbReference type="Pfam" id="PF00072">
    <property type="entry name" value="Response_reg"/>
    <property type="match status" value="1"/>
</dbReference>
<dbReference type="Pfam" id="PF00486">
    <property type="entry name" value="Trans_reg_C"/>
    <property type="match status" value="1"/>
</dbReference>
<evidence type="ECO:0000256" key="5">
    <source>
        <dbReference type="ARBA" id="ARBA00023125"/>
    </source>
</evidence>
<keyword evidence="6" id="KW-0804">Transcription</keyword>
<dbReference type="Proteomes" id="UP000215596">
    <property type="component" value="Unassembled WGS sequence"/>
</dbReference>
<evidence type="ECO:0000259" key="10">
    <source>
        <dbReference type="PROSITE" id="PS51755"/>
    </source>
</evidence>
<evidence type="ECO:0000256" key="1">
    <source>
        <dbReference type="ARBA" id="ARBA00004496"/>
    </source>
</evidence>
<proteinExistence type="predicted"/>
<dbReference type="GO" id="GO:0032993">
    <property type="term" value="C:protein-DNA complex"/>
    <property type="evidence" value="ECO:0007669"/>
    <property type="project" value="TreeGrafter"/>
</dbReference>
<dbReference type="InterPro" id="IPR039420">
    <property type="entry name" value="WalR-like"/>
</dbReference>
<dbReference type="CDD" id="cd00383">
    <property type="entry name" value="trans_reg_C"/>
    <property type="match status" value="1"/>
</dbReference>
<dbReference type="Gene3D" id="3.40.50.2300">
    <property type="match status" value="1"/>
</dbReference>
<dbReference type="FunFam" id="3.40.50.2300:FF:000001">
    <property type="entry name" value="DNA-binding response regulator PhoB"/>
    <property type="match status" value="1"/>
</dbReference>
<evidence type="ECO:0000256" key="6">
    <source>
        <dbReference type="ARBA" id="ARBA00023163"/>
    </source>
</evidence>
<dbReference type="GO" id="GO:0006355">
    <property type="term" value="P:regulation of DNA-templated transcription"/>
    <property type="evidence" value="ECO:0007669"/>
    <property type="project" value="InterPro"/>
</dbReference>
<organism evidence="11 12">
    <name type="scientific">Paenibacillus campinasensis</name>
    <dbReference type="NCBI Taxonomy" id="66347"/>
    <lineage>
        <taxon>Bacteria</taxon>
        <taxon>Bacillati</taxon>
        <taxon>Bacillota</taxon>
        <taxon>Bacilli</taxon>
        <taxon>Bacillales</taxon>
        <taxon>Paenibacillaceae</taxon>
        <taxon>Paenibacillus</taxon>
    </lineage>
</organism>
<dbReference type="InterPro" id="IPR016032">
    <property type="entry name" value="Sig_transdc_resp-reg_C-effctor"/>
</dbReference>
<feature type="DNA-binding region" description="OmpR/PhoB-type" evidence="8">
    <location>
        <begin position="133"/>
        <end position="232"/>
    </location>
</feature>
<reference evidence="11 12" key="1">
    <citation type="submission" date="2017-07" db="EMBL/GenBank/DDBJ databases">
        <title>Isolation and whole genome analysis of endospore-forming bacteria from heroin.</title>
        <authorList>
            <person name="Kalinowski J."/>
            <person name="Ahrens B."/>
            <person name="Al-Dilaimi A."/>
            <person name="Winkler A."/>
            <person name="Wibberg D."/>
            <person name="Schleenbecker U."/>
            <person name="Ruckert C."/>
            <person name="Wolfel R."/>
            <person name="Grass G."/>
        </authorList>
    </citation>
    <scope>NUCLEOTIDE SEQUENCE [LARGE SCALE GENOMIC DNA]</scope>
    <source>
        <strain evidence="11 12">7537-G1</strain>
    </source>
</reference>
<dbReference type="PANTHER" id="PTHR48111:SF52">
    <property type="entry name" value="TRANSCRIPTIONAL REGULATORY PROTEIN YVRH"/>
    <property type="match status" value="1"/>
</dbReference>
<name>A0A268EJU4_9BACL</name>
<evidence type="ECO:0000256" key="4">
    <source>
        <dbReference type="ARBA" id="ARBA00023015"/>
    </source>
</evidence>
<dbReference type="InterPro" id="IPR001789">
    <property type="entry name" value="Sig_transdc_resp-reg_receiver"/>
</dbReference>
<dbReference type="PANTHER" id="PTHR48111">
    <property type="entry name" value="REGULATOR OF RPOS"/>
    <property type="match status" value="1"/>
</dbReference>
<dbReference type="InterPro" id="IPR036388">
    <property type="entry name" value="WH-like_DNA-bd_sf"/>
</dbReference>
<dbReference type="CDD" id="cd17574">
    <property type="entry name" value="REC_OmpR"/>
    <property type="match status" value="1"/>
</dbReference>
<sequence length="238" mass="27248">MDHISVLLVDDEQGLCEMLAAVLKKEGFRHIRTAGTGREALEAVIESDIDVIVLDVMLPDEDGFEVCRKIRKITEVPVLFLTARDTDLDKLMGFGIGGDDYVTKPFNPLEVVARIKARVKYKMQREKPEISRLAPMDFGYFRVELESGELIVDGAHVECPAREWELLVYMCSHPNRIFSTRQLYEAVWKEPYLGDEKTVVIHISRLRKKVEPDPSKPQFLVNVRGLGYKMMVPRKEPT</sequence>
<comment type="caution">
    <text evidence="11">The sequence shown here is derived from an EMBL/GenBank/DDBJ whole genome shotgun (WGS) entry which is preliminary data.</text>
</comment>
<dbReference type="GO" id="GO:0000976">
    <property type="term" value="F:transcription cis-regulatory region binding"/>
    <property type="evidence" value="ECO:0007669"/>
    <property type="project" value="TreeGrafter"/>
</dbReference>
<feature type="domain" description="Response regulatory" evidence="9">
    <location>
        <begin position="5"/>
        <end position="119"/>
    </location>
</feature>
<dbReference type="Gene3D" id="6.10.250.690">
    <property type="match status" value="1"/>
</dbReference>
<evidence type="ECO:0000313" key="12">
    <source>
        <dbReference type="Proteomes" id="UP000215596"/>
    </source>
</evidence>
<feature type="domain" description="OmpR/PhoB-type" evidence="10">
    <location>
        <begin position="133"/>
        <end position="232"/>
    </location>
</feature>
<keyword evidence="2 7" id="KW-0597">Phosphoprotein</keyword>
<protein>
    <submittedName>
        <fullName evidence="11">DNA-binding response regulator</fullName>
    </submittedName>
</protein>
<dbReference type="GO" id="GO:0005829">
    <property type="term" value="C:cytosol"/>
    <property type="evidence" value="ECO:0007669"/>
    <property type="project" value="TreeGrafter"/>
</dbReference>